<gene>
    <name evidence="1" type="ORF">LCMAC101_06100</name>
</gene>
<accession>A0A481YTB2</accession>
<dbReference type="SUPFAM" id="SSF57903">
    <property type="entry name" value="FYVE/PHD zinc finger"/>
    <property type="match status" value="1"/>
</dbReference>
<dbReference type="EMBL" id="MK500328">
    <property type="protein sequence ID" value="QBK86015.1"/>
    <property type="molecule type" value="Genomic_DNA"/>
</dbReference>
<name>A0A481YTB2_9VIRU</name>
<evidence type="ECO:0000313" key="1">
    <source>
        <dbReference type="EMBL" id="QBK86015.1"/>
    </source>
</evidence>
<organism evidence="1">
    <name type="scientific">Marseillevirus LCMAC101</name>
    <dbReference type="NCBI Taxonomy" id="2506602"/>
    <lineage>
        <taxon>Viruses</taxon>
        <taxon>Varidnaviria</taxon>
        <taxon>Bamfordvirae</taxon>
        <taxon>Nucleocytoviricota</taxon>
        <taxon>Megaviricetes</taxon>
        <taxon>Pimascovirales</taxon>
        <taxon>Pimascovirales incertae sedis</taxon>
        <taxon>Marseilleviridae</taxon>
    </lineage>
</organism>
<sequence length="79" mass="8976">MQGNFDIESGLVMFSSCKVCRKLFCPHCTVETRDADIQGYGVQRSCWKCYPKKDLKGAMNFNILTTPQENGFVTKVTFI</sequence>
<protein>
    <submittedName>
        <fullName evidence="1">Uncharacterized protein</fullName>
    </submittedName>
</protein>
<dbReference type="InterPro" id="IPR011011">
    <property type="entry name" value="Znf_FYVE_PHD"/>
</dbReference>
<proteinExistence type="predicted"/>
<reference evidence="1" key="1">
    <citation type="journal article" date="2019" name="MBio">
        <title>Virus Genomes from Deep Sea Sediments Expand the Ocean Megavirome and Support Independent Origins of Viral Gigantism.</title>
        <authorList>
            <person name="Backstrom D."/>
            <person name="Yutin N."/>
            <person name="Jorgensen S.L."/>
            <person name="Dharamshi J."/>
            <person name="Homa F."/>
            <person name="Zaremba-Niedwiedzka K."/>
            <person name="Spang A."/>
            <person name="Wolf Y.I."/>
            <person name="Koonin E.V."/>
            <person name="Ettema T.J."/>
        </authorList>
    </citation>
    <scope>NUCLEOTIDE SEQUENCE</scope>
</reference>